<gene>
    <name evidence="1" type="ORF">BCR21_00145</name>
</gene>
<sequence>MKRFSRNDFVDGLSNMIEDNVSLTVLIRGYFHEEKLSGVLAAIESIDKLKDGLFVVSSISEVPKLFEKSFKRKFPKVKQNQTYNFANSNNRFIRRTNSSDKFGYDEDFIVFYPVESLLFKEKDTESFISQLKNSPVPIKIIITTNDYSERAEKLYPFIDEVVILDVNDLHAETYSTLENNLKRKGRALPY</sequence>
<name>A0A1E5GMI2_9ENTE</name>
<evidence type="ECO:0000313" key="2">
    <source>
        <dbReference type="Proteomes" id="UP000094068"/>
    </source>
</evidence>
<reference evidence="2" key="1">
    <citation type="submission" date="2016-09" db="EMBL/GenBank/DDBJ databases">
        <authorList>
            <person name="Gulvik C.A."/>
        </authorList>
    </citation>
    <scope>NUCLEOTIDE SEQUENCE [LARGE SCALE GENOMIC DNA]</scope>
    <source>
        <strain evidence="2">DSM 23328</strain>
    </source>
</reference>
<dbReference type="Proteomes" id="UP000094068">
    <property type="component" value="Unassembled WGS sequence"/>
</dbReference>
<dbReference type="AlphaFoldDB" id="A0A1E5GMI2"/>
<dbReference type="RefSeq" id="WP_069644508.1">
    <property type="nucleotide sequence ID" value="NZ_MIJZ01000001.1"/>
</dbReference>
<dbReference type="EMBL" id="MIJZ01000001">
    <property type="protein sequence ID" value="OEG13440.1"/>
    <property type="molecule type" value="Genomic_DNA"/>
</dbReference>
<accession>A0A1E5GMI2</accession>
<keyword evidence="2" id="KW-1185">Reference proteome</keyword>
<organism evidence="1 2">
    <name type="scientific">Enterococcus ureasiticus</name>
    <dbReference type="NCBI Taxonomy" id="903984"/>
    <lineage>
        <taxon>Bacteria</taxon>
        <taxon>Bacillati</taxon>
        <taxon>Bacillota</taxon>
        <taxon>Bacilli</taxon>
        <taxon>Lactobacillales</taxon>
        <taxon>Enterococcaceae</taxon>
        <taxon>Enterococcus</taxon>
    </lineage>
</organism>
<protein>
    <submittedName>
        <fullName evidence="1">Uncharacterized protein</fullName>
    </submittedName>
</protein>
<proteinExistence type="predicted"/>
<comment type="caution">
    <text evidence="1">The sequence shown here is derived from an EMBL/GenBank/DDBJ whole genome shotgun (WGS) entry which is preliminary data.</text>
</comment>
<evidence type="ECO:0000313" key="1">
    <source>
        <dbReference type="EMBL" id="OEG13440.1"/>
    </source>
</evidence>